<organism evidence="2 3">
    <name type="scientific">Dyadobacter fanqingshengii</name>
    <dbReference type="NCBI Taxonomy" id="2906443"/>
    <lineage>
        <taxon>Bacteria</taxon>
        <taxon>Pseudomonadati</taxon>
        <taxon>Bacteroidota</taxon>
        <taxon>Cytophagia</taxon>
        <taxon>Cytophagales</taxon>
        <taxon>Spirosomataceae</taxon>
        <taxon>Dyadobacter</taxon>
    </lineage>
</organism>
<proteinExistence type="predicted"/>
<comment type="caution">
    <text evidence="2">The sequence shown here is derived from an EMBL/GenBank/DDBJ whole genome shotgun (WGS) entry which is preliminary data.</text>
</comment>
<dbReference type="PANTHER" id="PTHR33990">
    <property type="entry name" value="PROTEIN YJDN-RELATED"/>
    <property type="match status" value="1"/>
</dbReference>
<dbReference type="Gene3D" id="3.10.180.10">
    <property type="entry name" value="2,3-Dihydroxybiphenyl 1,2-Dioxygenase, domain 1"/>
    <property type="match status" value="1"/>
</dbReference>
<dbReference type="AlphaFoldDB" id="A0A9X1THY6"/>
<evidence type="ECO:0000313" key="3">
    <source>
        <dbReference type="Proteomes" id="UP001139700"/>
    </source>
</evidence>
<dbReference type="InterPro" id="IPR004360">
    <property type="entry name" value="Glyas_Fos-R_dOase_dom"/>
</dbReference>
<feature type="domain" description="Glyoxalase/fosfomycin resistance/dioxygenase" evidence="1">
    <location>
        <begin position="12"/>
        <end position="135"/>
    </location>
</feature>
<protein>
    <submittedName>
        <fullName evidence="2">VOC family protein</fullName>
    </submittedName>
</protein>
<dbReference type="RefSeq" id="WP_234615097.1">
    <property type="nucleotide sequence ID" value="NZ_CP098806.1"/>
</dbReference>
<dbReference type="PANTHER" id="PTHR33990:SF1">
    <property type="entry name" value="PROTEIN YJDN"/>
    <property type="match status" value="1"/>
</dbReference>
<sequence>MLSANTYFNFNGNTEVAMNFYKSVFGGEFTNFKRFKEVFGTDTLPVEEQEKIMNITLSAKGGFTLMATDTLESMEQNAIPGNAFHINLITESEAEADHLFSLLSGNGHVEMPLNKTFWGSYFGVCRDEFGVSWMINYYYPNN</sequence>
<gene>
    <name evidence="2" type="ORF">LXM24_19150</name>
</gene>
<keyword evidence="3" id="KW-1185">Reference proteome</keyword>
<dbReference type="InterPro" id="IPR029068">
    <property type="entry name" value="Glyas_Bleomycin-R_OHBP_Dase"/>
</dbReference>
<reference evidence="2" key="1">
    <citation type="submission" date="2021-12" db="EMBL/GenBank/DDBJ databases">
        <title>Novel species in genus Dyadobacter.</title>
        <authorList>
            <person name="Ma C."/>
        </authorList>
    </citation>
    <scope>NUCLEOTIDE SEQUENCE</scope>
    <source>
        <strain evidence="2">CY399</strain>
    </source>
</reference>
<accession>A0A9X1THY6</accession>
<name>A0A9X1THY6_9BACT</name>
<dbReference type="Proteomes" id="UP001139700">
    <property type="component" value="Unassembled WGS sequence"/>
</dbReference>
<dbReference type="InterPro" id="IPR028973">
    <property type="entry name" value="PhnB-like"/>
</dbReference>
<dbReference type="CDD" id="cd06588">
    <property type="entry name" value="PhnB_like"/>
    <property type="match status" value="1"/>
</dbReference>
<evidence type="ECO:0000259" key="1">
    <source>
        <dbReference type="Pfam" id="PF00903"/>
    </source>
</evidence>
<evidence type="ECO:0000313" key="2">
    <source>
        <dbReference type="EMBL" id="MCF0042232.1"/>
    </source>
</evidence>
<dbReference type="EMBL" id="JAJTTA010000003">
    <property type="protein sequence ID" value="MCF0042232.1"/>
    <property type="molecule type" value="Genomic_DNA"/>
</dbReference>
<dbReference type="Pfam" id="PF00903">
    <property type="entry name" value="Glyoxalase"/>
    <property type="match status" value="1"/>
</dbReference>
<dbReference type="SUPFAM" id="SSF54593">
    <property type="entry name" value="Glyoxalase/Bleomycin resistance protein/Dihydroxybiphenyl dioxygenase"/>
    <property type="match status" value="1"/>
</dbReference>